<gene>
    <name evidence="1" type="ORF">PBLR_11133</name>
</gene>
<accession>A0A383R7V4</accession>
<name>A0A383R7V4_PAEAL</name>
<proteinExistence type="predicted"/>
<dbReference type="InterPro" id="IPR058600">
    <property type="entry name" value="YhjD-like"/>
</dbReference>
<dbReference type="Proteomes" id="UP000304148">
    <property type="component" value="Chromosome"/>
</dbReference>
<dbReference type="AlphaFoldDB" id="A0A383R7V4"/>
<protein>
    <submittedName>
        <fullName evidence="1">Uncharacterized protein</fullName>
    </submittedName>
</protein>
<dbReference type="EMBL" id="LS992241">
    <property type="protein sequence ID" value="SYX82711.1"/>
    <property type="molecule type" value="Genomic_DNA"/>
</dbReference>
<dbReference type="Pfam" id="PF26325">
    <property type="entry name" value="YhjD"/>
    <property type="match status" value="1"/>
</dbReference>
<evidence type="ECO:0000313" key="2">
    <source>
        <dbReference type="Proteomes" id="UP000304148"/>
    </source>
</evidence>
<sequence>MSKKLEKNGLWESSRMMLPQHREALLRRHSDASSRELNQPKREDIELMRDYVLLSVMCTMVTKKIHEMKGSSETLKSLYTKAAQILANDISTDLSKRRQEMLKKEIRIVDEEKHDSTMILHYAYHGYEDSFHITKEYMKMEISRRLARYTDRLTTKLSNLVEIEPRY</sequence>
<reference evidence="2" key="1">
    <citation type="submission" date="2018-08" db="EMBL/GenBank/DDBJ databases">
        <authorList>
            <person name="Chevrot R."/>
        </authorList>
    </citation>
    <scope>NUCLEOTIDE SEQUENCE [LARGE SCALE GENOMIC DNA]</scope>
</reference>
<dbReference type="RefSeq" id="WP_138184978.1">
    <property type="nucleotide sequence ID" value="NZ_LS992241.1"/>
</dbReference>
<organism evidence="1 2">
    <name type="scientific">Paenibacillus alvei</name>
    <name type="common">Bacillus alvei</name>
    <dbReference type="NCBI Taxonomy" id="44250"/>
    <lineage>
        <taxon>Bacteria</taxon>
        <taxon>Bacillati</taxon>
        <taxon>Bacillota</taxon>
        <taxon>Bacilli</taxon>
        <taxon>Bacillales</taxon>
        <taxon>Paenibacillaceae</taxon>
        <taxon>Paenibacillus</taxon>
    </lineage>
</organism>
<evidence type="ECO:0000313" key="1">
    <source>
        <dbReference type="EMBL" id="SYX82711.1"/>
    </source>
</evidence>